<feature type="region of interest" description="Disordered" evidence="1">
    <location>
        <begin position="312"/>
        <end position="337"/>
    </location>
</feature>
<feature type="compositionally biased region" description="Low complexity" evidence="1">
    <location>
        <begin position="325"/>
        <end position="336"/>
    </location>
</feature>
<sequence length="410" mass="45448">MLPQELTNAIVAELEAKRDLEACSLTARSFVTPSQSALFRKKSLQWDSSSRIAPAFERAMSLLEKHPHIAFHVRELTIDVPKFPASQSILAAVLRTMNNLERLGINGHAQDWDNLVPELKDAILNVISLPSLRRLHLLRISSLPISVLFHAASSVGVLSLNLVTPLVPRDISLNDGDNLNVQLGTLILPSCLTTPALLQVCDFFLRLQNLQRLSIQMQSSGHHRTIITSSSQSLVHLKLDCAAFLTPLDLPPLPNLQTLSLSLAKAVDNDRAHLPTNLSNTIASLPTHSPLLQRLDLTVCVPRVEMNPVWDPDSPPFPLFQQNDSSPSTSTSTSTSYKDQSALPCLRSIHCHLEYSEPSLDRTGMYFGRATTRFVEAMRAIFPAADRDRILSVGRAERKSSMIDYFDHLP</sequence>
<evidence type="ECO:0000313" key="2">
    <source>
        <dbReference type="EMBL" id="KAK7023323.1"/>
    </source>
</evidence>
<organism evidence="2 3">
    <name type="scientific">Favolaschia claudopus</name>
    <dbReference type="NCBI Taxonomy" id="2862362"/>
    <lineage>
        <taxon>Eukaryota</taxon>
        <taxon>Fungi</taxon>
        <taxon>Dikarya</taxon>
        <taxon>Basidiomycota</taxon>
        <taxon>Agaricomycotina</taxon>
        <taxon>Agaricomycetes</taxon>
        <taxon>Agaricomycetidae</taxon>
        <taxon>Agaricales</taxon>
        <taxon>Marasmiineae</taxon>
        <taxon>Mycenaceae</taxon>
        <taxon>Favolaschia</taxon>
    </lineage>
</organism>
<evidence type="ECO:0008006" key="4">
    <source>
        <dbReference type="Google" id="ProtNLM"/>
    </source>
</evidence>
<comment type="caution">
    <text evidence="2">The sequence shown here is derived from an EMBL/GenBank/DDBJ whole genome shotgun (WGS) entry which is preliminary data.</text>
</comment>
<dbReference type="Proteomes" id="UP001362999">
    <property type="component" value="Unassembled WGS sequence"/>
</dbReference>
<accession>A0AAW0BCA3</accession>
<dbReference type="EMBL" id="JAWWNJ010000036">
    <property type="protein sequence ID" value="KAK7023323.1"/>
    <property type="molecule type" value="Genomic_DNA"/>
</dbReference>
<dbReference type="SUPFAM" id="SSF52047">
    <property type="entry name" value="RNI-like"/>
    <property type="match status" value="1"/>
</dbReference>
<name>A0AAW0BCA3_9AGAR</name>
<dbReference type="AlphaFoldDB" id="A0AAW0BCA3"/>
<keyword evidence="3" id="KW-1185">Reference proteome</keyword>
<evidence type="ECO:0000256" key="1">
    <source>
        <dbReference type="SAM" id="MobiDB-lite"/>
    </source>
</evidence>
<reference evidence="2 3" key="1">
    <citation type="journal article" date="2024" name="J Genomics">
        <title>Draft genome sequencing and assembly of Favolaschia claudopus CIRM-BRFM 2984 isolated from oak limbs.</title>
        <authorList>
            <person name="Navarro D."/>
            <person name="Drula E."/>
            <person name="Chaduli D."/>
            <person name="Cazenave R."/>
            <person name="Ahrendt S."/>
            <person name="Wang J."/>
            <person name="Lipzen A."/>
            <person name="Daum C."/>
            <person name="Barry K."/>
            <person name="Grigoriev I.V."/>
            <person name="Favel A."/>
            <person name="Rosso M.N."/>
            <person name="Martin F."/>
        </authorList>
    </citation>
    <scope>NUCLEOTIDE SEQUENCE [LARGE SCALE GENOMIC DNA]</scope>
    <source>
        <strain evidence="2 3">CIRM-BRFM 2984</strain>
    </source>
</reference>
<gene>
    <name evidence="2" type="ORF">R3P38DRAFT_2709958</name>
</gene>
<evidence type="ECO:0000313" key="3">
    <source>
        <dbReference type="Proteomes" id="UP001362999"/>
    </source>
</evidence>
<proteinExistence type="predicted"/>
<protein>
    <recommendedName>
        <fullName evidence="4">F-box domain-containing protein</fullName>
    </recommendedName>
</protein>